<comment type="similarity">
    <text evidence="1">Belongs to the hemerythrin family.</text>
</comment>
<dbReference type="InterPro" id="IPR012312">
    <property type="entry name" value="Hemerythrin-like"/>
</dbReference>
<keyword evidence="3" id="KW-0408">Iron</keyword>
<evidence type="ECO:0000259" key="4">
    <source>
        <dbReference type="Pfam" id="PF01814"/>
    </source>
</evidence>
<evidence type="ECO:0000313" key="5">
    <source>
        <dbReference type="EMBL" id="NYZ18241.1"/>
    </source>
</evidence>
<name>A0ABX2T2B1_9PROT</name>
<comment type="caution">
    <text evidence="5">The sequence shown here is derived from an EMBL/GenBank/DDBJ whole genome shotgun (WGS) entry which is preliminary data.</text>
</comment>
<reference evidence="5 6" key="1">
    <citation type="submission" date="2020-05" db="EMBL/GenBank/DDBJ databases">
        <title>Azospirillum oleiclasticum sp. nov, a nitrogen-fixing and heavy crude oil-emulsifying bacterium isolated from the crude oil of Yumen Oilfield.</title>
        <authorList>
            <person name="Wu D."/>
            <person name="Cai M."/>
            <person name="Zhang X."/>
        </authorList>
    </citation>
    <scope>NUCLEOTIDE SEQUENCE [LARGE SCALE GENOMIC DNA]</scope>
    <source>
        <strain evidence="5 6">ROY-1-1-2</strain>
    </source>
</reference>
<sequence length="137" mass="15637">MIVSKPQGCDDGPDTIFDMVQRLYRKCLFSPVDTGTLEDLRRLEVQIGRTFATEEAQMERSKFPDAARHRRQHREIMDSIAQLISRVAESGRAAFRTEMPALAILILEHTLKEDRPLTVHLRARNGETGRPLGMVLH</sequence>
<dbReference type="RefSeq" id="WP_180280004.1">
    <property type="nucleotide sequence ID" value="NZ_JABFDB010000001.1"/>
</dbReference>
<dbReference type="CDD" id="cd12107">
    <property type="entry name" value="Hemerythrin"/>
    <property type="match status" value="1"/>
</dbReference>
<evidence type="ECO:0000256" key="2">
    <source>
        <dbReference type="ARBA" id="ARBA00022723"/>
    </source>
</evidence>
<organism evidence="5 6">
    <name type="scientific">Azospirillum oleiclasticum</name>
    <dbReference type="NCBI Taxonomy" id="2735135"/>
    <lineage>
        <taxon>Bacteria</taxon>
        <taxon>Pseudomonadati</taxon>
        <taxon>Pseudomonadota</taxon>
        <taxon>Alphaproteobacteria</taxon>
        <taxon>Rhodospirillales</taxon>
        <taxon>Azospirillaceae</taxon>
        <taxon>Azospirillum</taxon>
    </lineage>
</organism>
<dbReference type="Proteomes" id="UP000584642">
    <property type="component" value="Unassembled WGS sequence"/>
</dbReference>
<dbReference type="Pfam" id="PF01814">
    <property type="entry name" value="Hemerythrin"/>
    <property type="match status" value="1"/>
</dbReference>
<feature type="domain" description="Hemerythrin-like" evidence="4">
    <location>
        <begin position="40"/>
        <end position="115"/>
    </location>
</feature>
<evidence type="ECO:0000256" key="3">
    <source>
        <dbReference type="ARBA" id="ARBA00023004"/>
    </source>
</evidence>
<dbReference type="Gene3D" id="1.20.120.50">
    <property type="entry name" value="Hemerythrin-like"/>
    <property type="match status" value="1"/>
</dbReference>
<dbReference type="InterPro" id="IPR035938">
    <property type="entry name" value="Hemerythrin-like_sf"/>
</dbReference>
<dbReference type="SUPFAM" id="SSF47188">
    <property type="entry name" value="Hemerythrin-like"/>
    <property type="match status" value="1"/>
</dbReference>
<keyword evidence="2" id="KW-0479">Metal-binding</keyword>
<accession>A0ABX2T2B1</accession>
<evidence type="ECO:0000256" key="1">
    <source>
        <dbReference type="ARBA" id="ARBA00010587"/>
    </source>
</evidence>
<protein>
    <submittedName>
        <fullName evidence="5">Hemerythrin family protein</fullName>
    </submittedName>
</protein>
<evidence type="ECO:0000313" key="6">
    <source>
        <dbReference type="Proteomes" id="UP000584642"/>
    </source>
</evidence>
<keyword evidence="6" id="KW-1185">Reference proteome</keyword>
<dbReference type="InterPro" id="IPR012827">
    <property type="entry name" value="Hemerythrin_metal-bd"/>
</dbReference>
<dbReference type="EMBL" id="JABFDB010000001">
    <property type="protein sequence ID" value="NYZ18241.1"/>
    <property type="molecule type" value="Genomic_DNA"/>
</dbReference>
<proteinExistence type="inferred from homology"/>
<gene>
    <name evidence="5" type="ORF">HND93_00840</name>
</gene>